<name>A0ABP3L804_9LACT</name>
<protein>
    <submittedName>
        <fullName evidence="1">Hydrolase</fullName>
    </submittedName>
</protein>
<proteinExistence type="predicted"/>
<dbReference type="Proteomes" id="UP001410648">
    <property type="component" value="Unassembled WGS sequence"/>
</dbReference>
<dbReference type="InterPro" id="IPR013785">
    <property type="entry name" value="Aldolase_TIM"/>
</dbReference>
<reference evidence="2" key="1">
    <citation type="journal article" date="2019" name="Int. J. Syst. Evol. Microbiol.">
        <title>The Global Catalogue of Microorganisms (GCM) 10K type strain sequencing project: providing services to taxonomists for standard genome sequencing and annotation.</title>
        <authorList>
            <consortium name="The Broad Institute Genomics Platform"/>
            <consortium name="The Broad Institute Genome Sequencing Center for Infectious Disease"/>
            <person name="Wu L."/>
            <person name="Ma J."/>
        </authorList>
    </citation>
    <scope>NUCLEOTIDE SEQUENCE [LARGE SCALE GENOMIC DNA]</scope>
    <source>
        <strain evidence="2">JCM 14232</strain>
    </source>
</reference>
<keyword evidence="2" id="KW-1185">Reference proteome</keyword>
<gene>
    <name evidence="1" type="ORF">GCM10008936_19750</name>
</gene>
<dbReference type="EMBL" id="BAAADA010000190">
    <property type="protein sequence ID" value="GAA0492774.1"/>
    <property type="molecule type" value="Genomic_DNA"/>
</dbReference>
<sequence length="232" mass="25415">MTDKKYPQVRTHLFKDYIAVPEVIRKSSGILINGKRFKALMFTTDIALIMNNDADAIMAVYPFTPHPAIIEAITSVSTIPVMAGIAGGTTQGIRSANMALFAESHGCKAVVINAPTPTDTIEKINEVIDIPIILTVVSEYTDIEEKIKAGVDIINVSGASKTSKIVRKLREAYPDIPIIATGGPTNESILETIDAGANAITYTPPSNGELFSRKMMDYREREKDRFEEEKLI</sequence>
<dbReference type="RefSeq" id="WP_346025333.1">
    <property type="nucleotide sequence ID" value="NZ_BAAADA010000190.1"/>
</dbReference>
<keyword evidence="1" id="KW-0378">Hydrolase</keyword>
<dbReference type="GO" id="GO:0016787">
    <property type="term" value="F:hydrolase activity"/>
    <property type="evidence" value="ECO:0007669"/>
    <property type="project" value="UniProtKB-KW"/>
</dbReference>
<dbReference type="SUPFAM" id="SSF51412">
    <property type="entry name" value="Inosine monophosphate dehydrogenase (IMPDH)"/>
    <property type="match status" value="1"/>
</dbReference>
<dbReference type="Gene3D" id="3.20.20.70">
    <property type="entry name" value="Aldolase class I"/>
    <property type="match status" value="1"/>
</dbReference>
<organism evidence="1 2">
    <name type="scientific">Alkalibacterium indicireducens</name>
    <dbReference type="NCBI Taxonomy" id="398758"/>
    <lineage>
        <taxon>Bacteria</taxon>
        <taxon>Bacillati</taxon>
        <taxon>Bacillota</taxon>
        <taxon>Bacilli</taxon>
        <taxon>Lactobacillales</taxon>
        <taxon>Carnobacteriaceae</taxon>
        <taxon>Alkalibacterium</taxon>
    </lineage>
</organism>
<accession>A0ABP3L804</accession>
<evidence type="ECO:0000313" key="1">
    <source>
        <dbReference type="EMBL" id="GAA0492774.1"/>
    </source>
</evidence>
<comment type="caution">
    <text evidence="1">The sequence shown here is derived from an EMBL/GenBank/DDBJ whole genome shotgun (WGS) entry which is preliminary data.</text>
</comment>
<evidence type="ECO:0000313" key="2">
    <source>
        <dbReference type="Proteomes" id="UP001410648"/>
    </source>
</evidence>